<feature type="domain" description="TIL" evidence="2">
    <location>
        <begin position="27"/>
        <end position="85"/>
    </location>
</feature>
<evidence type="ECO:0000256" key="1">
    <source>
        <dbReference type="SAM" id="SignalP"/>
    </source>
</evidence>
<keyword evidence="4" id="KW-1185">Reference proteome</keyword>
<dbReference type="Pfam" id="PF01826">
    <property type="entry name" value="TIL"/>
    <property type="match status" value="1"/>
</dbReference>
<dbReference type="InterPro" id="IPR036084">
    <property type="entry name" value="Ser_inhib-like_sf"/>
</dbReference>
<accession>A0A443RZR2</accession>
<evidence type="ECO:0000313" key="4">
    <source>
        <dbReference type="Proteomes" id="UP000288716"/>
    </source>
</evidence>
<reference evidence="3 4" key="1">
    <citation type="journal article" date="2018" name="Gigascience">
        <title>Genomes of trombidid mites reveal novel predicted allergens and laterally-transferred genes associated with secondary metabolism.</title>
        <authorList>
            <person name="Dong X."/>
            <person name="Chaisiri K."/>
            <person name="Xia D."/>
            <person name="Armstrong S.D."/>
            <person name="Fang Y."/>
            <person name="Donnelly M.J."/>
            <person name="Kadowaki T."/>
            <person name="McGarry J.W."/>
            <person name="Darby A.C."/>
            <person name="Makepeace B.L."/>
        </authorList>
    </citation>
    <scope>NUCLEOTIDE SEQUENCE [LARGE SCALE GENOMIC DNA]</scope>
    <source>
        <strain evidence="3">UoL-UT</strain>
    </source>
</reference>
<dbReference type="InterPro" id="IPR002919">
    <property type="entry name" value="TIL_dom"/>
</dbReference>
<feature type="signal peptide" evidence="1">
    <location>
        <begin position="1"/>
        <end position="21"/>
    </location>
</feature>
<proteinExistence type="predicted"/>
<sequence length="88" mass="9558">MIAYFLIVLLSFSYFLENADSISVPDCDENEEVNPCGADCSRTCEDVKNGRTRTCPTGCIGIPSCKCKKGYARSPSGACISDEECLNM</sequence>
<protein>
    <recommendedName>
        <fullName evidence="2">TIL domain-containing protein</fullName>
    </recommendedName>
</protein>
<keyword evidence="1" id="KW-0732">Signal</keyword>
<comment type="caution">
    <text evidence="3">The sequence shown here is derived from an EMBL/GenBank/DDBJ whole genome shotgun (WGS) entry which is preliminary data.</text>
</comment>
<dbReference type="CDD" id="cd19941">
    <property type="entry name" value="TIL"/>
    <property type="match status" value="1"/>
</dbReference>
<dbReference type="OrthoDB" id="5876692at2759"/>
<dbReference type="Gene3D" id="2.10.25.10">
    <property type="entry name" value="Laminin"/>
    <property type="match status" value="1"/>
</dbReference>
<evidence type="ECO:0000259" key="2">
    <source>
        <dbReference type="Pfam" id="PF01826"/>
    </source>
</evidence>
<gene>
    <name evidence="3" type="ORF">B4U80_14226</name>
</gene>
<dbReference type="Proteomes" id="UP000288716">
    <property type="component" value="Unassembled WGS sequence"/>
</dbReference>
<evidence type="ECO:0000313" key="3">
    <source>
        <dbReference type="EMBL" id="RWS20772.1"/>
    </source>
</evidence>
<dbReference type="AlphaFoldDB" id="A0A443RZR2"/>
<feature type="chain" id="PRO_5019582959" description="TIL domain-containing protein" evidence="1">
    <location>
        <begin position="22"/>
        <end position="88"/>
    </location>
</feature>
<dbReference type="SUPFAM" id="SSF57567">
    <property type="entry name" value="Serine protease inhibitors"/>
    <property type="match status" value="1"/>
</dbReference>
<dbReference type="EMBL" id="NCKV01015580">
    <property type="protein sequence ID" value="RWS20772.1"/>
    <property type="molecule type" value="Genomic_DNA"/>
</dbReference>
<name>A0A443RZR2_9ACAR</name>
<dbReference type="VEuPathDB" id="VectorBase:LDEU011268"/>
<organism evidence="3 4">
    <name type="scientific">Leptotrombidium deliense</name>
    <dbReference type="NCBI Taxonomy" id="299467"/>
    <lineage>
        <taxon>Eukaryota</taxon>
        <taxon>Metazoa</taxon>
        <taxon>Ecdysozoa</taxon>
        <taxon>Arthropoda</taxon>
        <taxon>Chelicerata</taxon>
        <taxon>Arachnida</taxon>
        <taxon>Acari</taxon>
        <taxon>Acariformes</taxon>
        <taxon>Trombidiformes</taxon>
        <taxon>Prostigmata</taxon>
        <taxon>Anystina</taxon>
        <taxon>Parasitengona</taxon>
        <taxon>Trombiculoidea</taxon>
        <taxon>Trombiculidae</taxon>
        <taxon>Leptotrombidium</taxon>
    </lineage>
</organism>